<feature type="domain" description="Transposase IS116/IS110/IS902 C-terminal" evidence="2">
    <location>
        <begin position="297"/>
        <end position="381"/>
    </location>
</feature>
<evidence type="ECO:0000259" key="1">
    <source>
        <dbReference type="Pfam" id="PF01548"/>
    </source>
</evidence>
<dbReference type="EMBL" id="JADLQX010000062">
    <property type="protein sequence ID" value="MBF6302825.1"/>
    <property type="molecule type" value="Genomic_DNA"/>
</dbReference>
<comment type="caution">
    <text evidence="3">The sequence shown here is derived from an EMBL/GenBank/DDBJ whole genome shotgun (WGS) entry which is preliminary data.</text>
</comment>
<dbReference type="Proteomes" id="UP000702209">
    <property type="component" value="Unassembled WGS sequence"/>
</dbReference>
<evidence type="ECO:0000259" key="2">
    <source>
        <dbReference type="Pfam" id="PF02371"/>
    </source>
</evidence>
<dbReference type="InterPro" id="IPR003346">
    <property type="entry name" value="Transposase_20"/>
</dbReference>
<protein>
    <submittedName>
        <fullName evidence="3">IS110 family transposase</fullName>
    </submittedName>
</protein>
<proteinExistence type="predicted"/>
<accession>A0ABS0D340</accession>
<keyword evidence="4" id="KW-1185">Reference proteome</keyword>
<gene>
    <name evidence="3" type="ORF">IU459_35650</name>
</gene>
<reference evidence="3 4" key="1">
    <citation type="submission" date="2020-10" db="EMBL/GenBank/DDBJ databases">
        <title>Identification of Nocardia species via Next-generation sequencing and recognition of intraspecies genetic diversity.</title>
        <authorList>
            <person name="Li P."/>
            <person name="Li P."/>
            <person name="Lu B."/>
        </authorList>
    </citation>
    <scope>NUCLEOTIDE SEQUENCE [LARGE SCALE GENOMIC DNA]</scope>
    <source>
        <strain evidence="3 4">BJ06-0157</strain>
    </source>
</reference>
<dbReference type="PANTHER" id="PTHR33055">
    <property type="entry name" value="TRANSPOSASE FOR INSERTION SEQUENCE ELEMENT IS1111A"/>
    <property type="match status" value="1"/>
</dbReference>
<feature type="domain" description="Transposase IS110-like N-terminal" evidence="1">
    <location>
        <begin position="28"/>
        <end position="188"/>
    </location>
</feature>
<organism evidence="3 4">
    <name type="scientific">Nocardia amamiensis</name>
    <dbReference type="NCBI Taxonomy" id="404578"/>
    <lineage>
        <taxon>Bacteria</taxon>
        <taxon>Bacillati</taxon>
        <taxon>Actinomycetota</taxon>
        <taxon>Actinomycetes</taxon>
        <taxon>Mycobacteriales</taxon>
        <taxon>Nocardiaceae</taxon>
        <taxon>Nocardia</taxon>
    </lineage>
</organism>
<dbReference type="InterPro" id="IPR047650">
    <property type="entry name" value="Transpos_IS110"/>
</dbReference>
<dbReference type="PANTHER" id="PTHR33055:SF3">
    <property type="entry name" value="PUTATIVE TRANSPOSASE FOR IS117-RELATED"/>
    <property type="match status" value="1"/>
</dbReference>
<name>A0ABS0D340_9NOCA</name>
<evidence type="ECO:0000313" key="4">
    <source>
        <dbReference type="Proteomes" id="UP000702209"/>
    </source>
</evidence>
<evidence type="ECO:0000313" key="3">
    <source>
        <dbReference type="EMBL" id="MBF6302825.1"/>
    </source>
</evidence>
<dbReference type="RefSeq" id="WP_195134007.1">
    <property type="nucleotide sequence ID" value="NZ_JADLQX010000062.1"/>
</dbReference>
<dbReference type="InterPro" id="IPR002525">
    <property type="entry name" value="Transp_IS110-like_N"/>
</dbReference>
<dbReference type="NCBIfam" id="NF033542">
    <property type="entry name" value="transpos_IS110"/>
    <property type="match status" value="1"/>
</dbReference>
<dbReference type="Pfam" id="PF02371">
    <property type="entry name" value="Transposase_20"/>
    <property type="match status" value="1"/>
</dbReference>
<sequence length="445" mass="47566">MARFAGGVAQAGYVSRIRGLDPEQCLVVAVDVGKRSAAALVADHHGRIVADLFEFDQTVSGLSRFVTVIADAERRAGAQSIRIGVEAAGHYHRAVATSLARNGFDVVELNPFQVKTARVQLGRARVKTDRQDCLAMVELLVRGQGWPLHRHDGPLAEQAMWVAQRCRKLDAAQVLGSQIHALADLAFPGLTGCFASGLESRTLRMLLATVPDPARVAAMTPTELVGHAADHGVRMLRPKAAQVIAAAAEALCVPDAQRATAARMLASETAAFDILQSELADCEQHLAEILPHTPAGVLLSVPGIGVITASYYGAALGDPWRFRNADAAYRYSGLTPTSYESAGRRASTVRISKIGSVQLRQAMITLGTSIALHHPDFAAYKQRLRAAGKKPIVATIAVAHRAHRLAFAIMRSQKPYDATQWAASTAKSRQAGRSVTATRKVTGTT</sequence>
<dbReference type="Pfam" id="PF01548">
    <property type="entry name" value="DEDD_Tnp_IS110"/>
    <property type="match status" value="1"/>
</dbReference>